<dbReference type="Proteomes" id="UP000253034">
    <property type="component" value="Unassembled WGS sequence"/>
</dbReference>
<dbReference type="EMBL" id="QPJT01000024">
    <property type="protein sequence ID" value="RCX12115.1"/>
    <property type="molecule type" value="Genomic_DNA"/>
</dbReference>
<protein>
    <submittedName>
        <fullName evidence="1">Mu transposase-like protein</fullName>
    </submittedName>
</protein>
<comment type="caution">
    <text evidence="1">The sequence shown here is derived from an EMBL/GenBank/DDBJ whole genome shotgun (WGS) entry which is preliminary data.</text>
</comment>
<dbReference type="AlphaFoldDB" id="A0A369ASN9"/>
<evidence type="ECO:0000313" key="1">
    <source>
        <dbReference type="EMBL" id="RCX12115.1"/>
    </source>
</evidence>
<sequence>MKLEGNLYEVGVEFLRKKVLLRYDPMNLSQVEMWLDGEKRKVVEPARIGEYNRNVKKEPEALEKASESKLLSLMAQDSKNRLKQQLGAFRLGEEVHKP</sequence>
<proteinExistence type="predicted"/>
<keyword evidence="2" id="KW-1185">Reference proteome</keyword>
<reference evidence="1 2" key="1">
    <citation type="submission" date="2018-07" db="EMBL/GenBank/DDBJ databases">
        <title>Genomic Encyclopedia of Type Strains, Phase IV (KMG-IV): sequencing the most valuable type-strain genomes for metagenomic binning, comparative biology and taxonomic classification.</title>
        <authorList>
            <person name="Goeker M."/>
        </authorList>
    </citation>
    <scope>NUCLEOTIDE SEQUENCE [LARGE SCALE GENOMIC DNA]</scope>
    <source>
        <strain evidence="1 2">DSM 27016</strain>
    </source>
</reference>
<evidence type="ECO:0000313" key="2">
    <source>
        <dbReference type="Proteomes" id="UP000253034"/>
    </source>
</evidence>
<name>A0A369ASN9_9FIRM</name>
<accession>A0A369ASN9</accession>
<organism evidence="1 2">
    <name type="scientific">Anaerobacterium chartisolvens</name>
    <dbReference type="NCBI Taxonomy" id="1297424"/>
    <lineage>
        <taxon>Bacteria</taxon>
        <taxon>Bacillati</taxon>
        <taxon>Bacillota</taxon>
        <taxon>Clostridia</taxon>
        <taxon>Eubacteriales</taxon>
        <taxon>Oscillospiraceae</taxon>
        <taxon>Anaerobacterium</taxon>
    </lineage>
</organism>
<gene>
    <name evidence="1" type="ORF">DFR58_12465</name>
</gene>